<reference evidence="3" key="1">
    <citation type="submission" date="2016-10" db="EMBL/GenBank/DDBJ databases">
        <authorList>
            <person name="Varghese N."/>
            <person name="Submissions S."/>
        </authorList>
    </citation>
    <scope>NUCLEOTIDE SEQUENCE [LARGE SCALE GENOMIC DNA]</scope>
    <source>
        <strain evidence="3">DSM 3695</strain>
    </source>
</reference>
<organism evidence="2 3">
    <name type="scientific">Chitinophaga arvensicola</name>
    <dbReference type="NCBI Taxonomy" id="29529"/>
    <lineage>
        <taxon>Bacteria</taxon>
        <taxon>Pseudomonadati</taxon>
        <taxon>Bacteroidota</taxon>
        <taxon>Chitinophagia</taxon>
        <taxon>Chitinophagales</taxon>
        <taxon>Chitinophagaceae</taxon>
        <taxon>Chitinophaga</taxon>
    </lineage>
</organism>
<dbReference type="Proteomes" id="UP000199310">
    <property type="component" value="Unassembled WGS sequence"/>
</dbReference>
<feature type="compositionally biased region" description="Acidic residues" evidence="1">
    <location>
        <begin position="94"/>
        <end position="109"/>
    </location>
</feature>
<dbReference type="AlphaFoldDB" id="A0A1I0P994"/>
<feature type="compositionally biased region" description="Acidic residues" evidence="1">
    <location>
        <begin position="122"/>
        <end position="137"/>
    </location>
</feature>
<feature type="compositionally biased region" description="Basic and acidic residues" evidence="1">
    <location>
        <begin position="1"/>
        <end position="21"/>
    </location>
</feature>
<dbReference type="OrthoDB" id="680877at2"/>
<dbReference type="EMBL" id="FOJG01000001">
    <property type="protein sequence ID" value="SEW10963.1"/>
    <property type="molecule type" value="Genomic_DNA"/>
</dbReference>
<keyword evidence="3" id="KW-1185">Reference proteome</keyword>
<feature type="compositionally biased region" description="Basic and acidic residues" evidence="1">
    <location>
        <begin position="34"/>
        <end position="45"/>
    </location>
</feature>
<evidence type="ECO:0000256" key="1">
    <source>
        <dbReference type="SAM" id="MobiDB-lite"/>
    </source>
</evidence>
<dbReference type="STRING" id="29529.SAMN04488122_0645"/>
<feature type="compositionally biased region" description="Basic and acidic residues" evidence="1">
    <location>
        <begin position="57"/>
        <end position="86"/>
    </location>
</feature>
<gene>
    <name evidence="2" type="ORF">SAMN04488122_0645</name>
</gene>
<accession>A0A1I0P994</accession>
<proteinExistence type="predicted"/>
<protein>
    <submittedName>
        <fullName evidence="2">Uncharacterized protein</fullName>
    </submittedName>
</protein>
<sequence>MSTKKNKTDQDNQKPVKKEEEFPGYPEYPASEDIMSKNNRDKEVDLDINEVTGSFRRNSELPPEKKQRAEKSDEQEETWRQDKVGDDLDIPGAELDDEEEAIGEEDEENNIYSIGGDRHEDLEEDNGEFLDFDEDRN</sequence>
<evidence type="ECO:0000313" key="2">
    <source>
        <dbReference type="EMBL" id="SEW10963.1"/>
    </source>
</evidence>
<dbReference type="RefSeq" id="WP_089890473.1">
    <property type="nucleotide sequence ID" value="NZ_FOJG01000001.1"/>
</dbReference>
<name>A0A1I0P994_9BACT</name>
<evidence type="ECO:0000313" key="3">
    <source>
        <dbReference type="Proteomes" id="UP000199310"/>
    </source>
</evidence>
<feature type="region of interest" description="Disordered" evidence="1">
    <location>
        <begin position="1"/>
        <end position="137"/>
    </location>
</feature>